<reference evidence="1 2" key="1">
    <citation type="submission" date="2016-09" db="EMBL/GenBank/DDBJ databases">
        <authorList>
            <person name="Capua I."/>
            <person name="De Benedictis P."/>
            <person name="Joannis T."/>
            <person name="Lombin L.H."/>
            <person name="Cattoli G."/>
        </authorList>
    </citation>
    <scope>NUCLEOTIDE SEQUENCE [LARGE SCALE GENOMIC DNA]</scope>
    <source>
        <strain evidence="1 2">IMI 309357</strain>
    </source>
</reference>
<dbReference type="EMBL" id="MJBS01000060">
    <property type="protein sequence ID" value="OHE97178.1"/>
    <property type="molecule type" value="Genomic_DNA"/>
</dbReference>
<keyword evidence="2" id="KW-1185">Reference proteome</keyword>
<dbReference type="GeneID" id="34560578"/>
<dbReference type="AlphaFoldDB" id="A0A1G4B6V1"/>
<name>A0A1G4B6V1_9PEZI</name>
<protein>
    <submittedName>
        <fullName evidence="1">Uncharacterized protein</fullName>
    </submittedName>
</protein>
<organism evidence="1 2">
    <name type="scientific">Colletotrichum orchidophilum</name>
    <dbReference type="NCBI Taxonomy" id="1209926"/>
    <lineage>
        <taxon>Eukaryota</taxon>
        <taxon>Fungi</taxon>
        <taxon>Dikarya</taxon>
        <taxon>Ascomycota</taxon>
        <taxon>Pezizomycotina</taxon>
        <taxon>Sordariomycetes</taxon>
        <taxon>Hypocreomycetidae</taxon>
        <taxon>Glomerellales</taxon>
        <taxon>Glomerellaceae</taxon>
        <taxon>Colletotrichum</taxon>
    </lineage>
</organism>
<evidence type="ECO:0000313" key="2">
    <source>
        <dbReference type="Proteomes" id="UP000176998"/>
    </source>
</evidence>
<evidence type="ECO:0000313" key="1">
    <source>
        <dbReference type="EMBL" id="OHE97178.1"/>
    </source>
</evidence>
<proteinExistence type="predicted"/>
<gene>
    <name evidence="1" type="ORF">CORC01_07432</name>
</gene>
<dbReference type="RefSeq" id="XP_022474333.1">
    <property type="nucleotide sequence ID" value="XM_022619068.1"/>
</dbReference>
<comment type="caution">
    <text evidence="1">The sequence shown here is derived from an EMBL/GenBank/DDBJ whole genome shotgun (WGS) entry which is preliminary data.</text>
</comment>
<accession>A0A1G4B6V1</accession>
<sequence>MIPFQWASDPEALHEHDRRVVRLGVMPGIQLIASARGRICTSDSFLRTAGKASQVNTSLYWSDTERKTSFDWVP</sequence>
<dbReference type="Proteomes" id="UP000176998">
    <property type="component" value="Unassembled WGS sequence"/>
</dbReference>